<dbReference type="Proteomes" id="UP000317369">
    <property type="component" value="Chromosome"/>
</dbReference>
<comment type="cofactor">
    <cofactor evidence="1">
        <name>Fe(2+)</name>
        <dbReference type="ChEBI" id="CHEBI:29033"/>
    </cofactor>
</comment>
<dbReference type="AlphaFoldDB" id="A0A517YXT5"/>
<dbReference type="CDD" id="cd16350">
    <property type="entry name" value="VOC_like"/>
    <property type="match status" value="1"/>
</dbReference>
<dbReference type="InterPro" id="IPR009770">
    <property type="entry name" value="HGLS"/>
</dbReference>
<dbReference type="Gene3D" id="3.10.180.50">
    <property type="match status" value="1"/>
</dbReference>
<evidence type="ECO:0000256" key="5">
    <source>
        <dbReference type="ARBA" id="ARBA00035013"/>
    </source>
</evidence>
<keyword evidence="4" id="KW-0408">Iron</keyword>
<name>A0A517YXT5_9BACT</name>
<comment type="similarity">
    <text evidence="5">Belongs to the 2-oxoadipate dioxygenase/decarboxylase family.</text>
</comment>
<organism evidence="8 9">
    <name type="scientific">Poriferisphaera corsica</name>
    <dbReference type="NCBI Taxonomy" id="2528020"/>
    <lineage>
        <taxon>Bacteria</taxon>
        <taxon>Pseudomonadati</taxon>
        <taxon>Planctomycetota</taxon>
        <taxon>Phycisphaerae</taxon>
        <taxon>Phycisphaerales</taxon>
        <taxon>Phycisphaeraceae</taxon>
        <taxon>Poriferisphaera</taxon>
    </lineage>
</organism>
<dbReference type="KEGG" id="pcor:KS4_31150"/>
<dbReference type="SMART" id="SM01150">
    <property type="entry name" value="DUF1338"/>
    <property type="match status" value="1"/>
</dbReference>
<keyword evidence="3" id="KW-0560">Oxidoreductase</keyword>
<dbReference type="EMBL" id="CP036425">
    <property type="protein sequence ID" value="QDU35038.1"/>
    <property type="molecule type" value="Genomic_DNA"/>
</dbReference>
<keyword evidence="9" id="KW-1185">Reference proteome</keyword>
<dbReference type="OrthoDB" id="506370at2"/>
<evidence type="ECO:0000256" key="3">
    <source>
        <dbReference type="ARBA" id="ARBA00023002"/>
    </source>
</evidence>
<dbReference type="GO" id="GO:0051213">
    <property type="term" value="F:dioxygenase activity"/>
    <property type="evidence" value="ECO:0007669"/>
    <property type="project" value="UniProtKB-KW"/>
</dbReference>
<proteinExistence type="inferred from homology"/>
<evidence type="ECO:0000313" key="8">
    <source>
        <dbReference type="EMBL" id="QDU35038.1"/>
    </source>
</evidence>
<dbReference type="RefSeq" id="WP_145079754.1">
    <property type="nucleotide sequence ID" value="NZ_CP036425.1"/>
</dbReference>
<evidence type="ECO:0000256" key="2">
    <source>
        <dbReference type="ARBA" id="ARBA00022964"/>
    </source>
</evidence>
<reference evidence="8 9" key="1">
    <citation type="submission" date="2019-02" db="EMBL/GenBank/DDBJ databases">
        <title>Deep-cultivation of Planctomycetes and their phenomic and genomic characterization uncovers novel biology.</title>
        <authorList>
            <person name="Wiegand S."/>
            <person name="Jogler M."/>
            <person name="Boedeker C."/>
            <person name="Pinto D."/>
            <person name="Vollmers J."/>
            <person name="Rivas-Marin E."/>
            <person name="Kohn T."/>
            <person name="Peeters S.H."/>
            <person name="Heuer A."/>
            <person name="Rast P."/>
            <person name="Oberbeckmann S."/>
            <person name="Bunk B."/>
            <person name="Jeske O."/>
            <person name="Meyerdierks A."/>
            <person name="Storesund J.E."/>
            <person name="Kallscheuer N."/>
            <person name="Luecker S."/>
            <person name="Lage O.M."/>
            <person name="Pohl T."/>
            <person name="Merkel B.J."/>
            <person name="Hornburger P."/>
            <person name="Mueller R.-W."/>
            <person name="Bruemmer F."/>
            <person name="Labrenz M."/>
            <person name="Spormann A.M."/>
            <person name="Op den Camp H."/>
            <person name="Overmann J."/>
            <person name="Amann R."/>
            <person name="Jetten M.S.M."/>
            <person name="Mascher T."/>
            <person name="Medema M.H."/>
            <person name="Devos D.P."/>
            <person name="Kaster A.-K."/>
            <person name="Ovreas L."/>
            <person name="Rohde M."/>
            <person name="Galperin M.Y."/>
            <person name="Jogler C."/>
        </authorList>
    </citation>
    <scope>NUCLEOTIDE SEQUENCE [LARGE SCALE GENOMIC DNA]</scope>
    <source>
        <strain evidence="8 9">KS4</strain>
    </source>
</reference>
<evidence type="ECO:0000256" key="7">
    <source>
        <dbReference type="ARBA" id="ARBA00035045"/>
    </source>
</evidence>
<sequence length="267" mass="30618">MRDAHELLAKLWENYSNLIPQAKEIHGLLEARGDKVANDHIALRTYNDPRIGVESLAKYFERFGYKACGEYEFKAKKLRAKHFEHEDPDLPLVFISELKTEEFSDELQSAVKGFVDQIKDEDYARDDFPCIGRPWDVSHETYLKLADESEYAGWMAAFGFRANHFTVYINALSSMKSLEEMNQFLKDNGYPLNTSGGEIKGTPEMLLEQSSTLADKVEIPFTDGKFVIPSCYYEFARRYPKPNGEIFTGFVAQSADKIFESTDRQKA</sequence>
<gene>
    <name evidence="8" type="ORF">KS4_31150</name>
</gene>
<dbReference type="EC" id="1.13.11.93" evidence="6"/>
<evidence type="ECO:0000313" key="9">
    <source>
        <dbReference type="Proteomes" id="UP000317369"/>
    </source>
</evidence>
<dbReference type="PANTHER" id="PTHR31136:SF5">
    <property type="entry name" value="2-OXOADIPATE DIOXYGENASE_DECARBOXYLASE, CHLOROPLASTIC"/>
    <property type="match status" value="1"/>
</dbReference>
<evidence type="ECO:0000256" key="4">
    <source>
        <dbReference type="ARBA" id="ARBA00023004"/>
    </source>
</evidence>
<keyword evidence="2" id="KW-0223">Dioxygenase</keyword>
<accession>A0A517YXT5</accession>
<evidence type="ECO:0000256" key="6">
    <source>
        <dbReference type="ARBA" id="ARBA00035023"/>
    </source>
</evidence>
<dbReference type="Pfam" id="PF07063">
    <property type="entry name" value="HGLS"/>
    <property type="match status" value="2"/>
</dbReference>
<evidence type="ECO:0000256" key="1">
    <source>
        <dbReference type="ARBA" id="ARBA00001954"/>
    </source>
</evidence>
<dbReference type="PANTHER" id="PTHR31136">
    <property type="entry name" value="DUF1338 DOMAIN-CONTAINING PROTEIN"/>
    <property type="match status" value="1"/>
</dbReference>
<protein>
    <recommendedName>
        <fullName evidence="6">2-oxoadipate dioxygenase/decarboxylase</fullName>
        <ecNumber evidence="6">1.13.11.93</ecNumber>
    </recommendedName>
    <alternativeName>
        <fullName evidence="7">2-hydroxyglutarate synthase</fullName>
    </alternativeName>
</protein>